<dbReference type="STRING" id="223283.PSPTO_2356"/>
<gene>
    <name evidence="1" type="ordered locus">PSPTO_2356</name>
</gene>
<dbReference type="AlphaFoldDB" id="Q883K1"/>
<evidence type="ECO:0000313" key="2">
    <source>
        <dbReference type="Proteomes" id="UP000002515"/>
    </source>
</evidence>
<protein>
    <submittedName>
        <fullName evidence="1">Uncharacterized protein</fullName>
    </submittedName>
</protein>
<dbReference type="Proteomes" id="UP000002515">
    <property type="component" value="Chromosome"/>
</dbReference>
<evidence type="ECO:0000313" key="1">
    <source>
        <dbReference type="EMBL" id="AAO55867.1"/>
    </source>
</evidence>
<name>Q883K1_PSESM</name>
<dbReference type="EMBL" id="AE016853">
    <property type="protein sequence ID" value="AAO55867.1"/>
    <property type="molecule type" value="Genomic_DNA"/>
</dbReference>
<proteinExistence type="predicted"/>
<reference evidence="1 2" key="1">
    <citation type="journal article" date="2003" name="Proc. Natl. Acad. Sci. U.S.A.">
        <title>The complete genome sequence of the Arabidopsis and tomato pathogen Pseudomonas syringae pv. tomato DC3000.</title>
        <authorList>
            <person name="Buell C.R."/>
            <person name="Joardar V."/>
            <person name="Lindeberg M."/>
            <person name="Selengut J."/>
            <person name="Paulsen I.T."/>
            <person name="Gwinn M.L."/>
            <person name="Dodson R.J."/>
            <person name="Deboy R.T."/>
            <person name="Durkin A.S."/>
            <person name="Kolonay J.F."/>
            <person name="Madupu R."/>
            <person name="Daugherty S."/>
            <person name="Brinkac L."/>
            <person name="Beanan M.J."/>
            <person name="Haft D.H."/>
            <person name="Nelson W.C."/>
            <person name="Davidsen T."/>
            <person name="Zafar N."/>
            <person name="Zhou L."/>
            <person name="Liu J."/>
            <person name="Yuan Q."/>
            <person name="Khouri H."/>
            <person name="Fedorova N."/>
            <person name="Tran B."/>
            <person name="Russell D."/>
            <person name="Berry K."/>
            <person name="Utterback T."/>
            <person name="Van Aken S.E."/>
            <person name="Feldblyum T.V."/>
            <person name="D'Ascenzo M."/>
            <person name="Deng W.L."/>
            <person name="Ramos A.R."/>
            <person name="Alfano J.R."/>
            <person name="Cartinhour S."/>
            <person name="Chatterjee A.K."/>
            <person name="Delaney T.P."/>
            <person name="Lazarowitz S.G."/>
            <person name="Martin G.B."/>
            <person name="Schneider D.J."/>
            <person name="Tang X."/>
            <person name="Bender C.L."/>
            <person name="White O."/>
            <person name="Fraser C.M."/>
            <person name="Collmer A."/>
        </authorList>
    </citation>
    <scope>NUCLEOTIDE SEQUENCE [LARGE SCALE GENOMIC DNA]</scope>
    <source>
        <strain evidence="2">ATCC BAA-871 / DC3000</strain>
    </source>
</reference>
<dbReference type="HOGENOM" id="CLU_1968636_0_0_6"/>
<dbReference type="KEGG" id="pst:PSPTO_2356"/>
<keyword evidence="2" id="KW-1185">Reference proteome</keyword>
<organism evidence="1 2">
    <name type="scientific">Pseudomonas syringae pv. tomato (strain ATCC BAA-871 / DC3000)</name>
    <dbReference type="NCBI Taxonomy" id="223283"/>
    <lineage>
        <taxon>Bacteria</taxon>
        <taxon>Pseudomonadati</taxon>
        <taxon>Pseudomonadota</taxon>
        <taxon>Gammaproteobacteria</taxon>
        <taxon>Pseudomonadales</taxon>
        <taxon>Pseudomonadaceae</taxon>
        <taxon>Pseudomonas</taxon>
    </lineage>
</organism>
<accession>Q883K1</accession>
<sequence>MSAKRLALDLATHDPVEYHDQYGHADGNVLKGLFSDDAAVLQMRQAEHDRQNAEGDQKRVNQTLFVGHNDFLKAHDGQLALPVCAHSLRRCAAIRIVRLPCPSPACTPHRRFINRVDDCHAAMNVAV</sequence>